<dbReference type="InterPro" id="IPR006629">
    <property type="entry name" value="LITAF"/>
</dbReference>
<evidence type="ECO:0000259" key="2">
    <source>
        <dbReference type="PROSITE" id="PS51837"/>
    </source>
</evidence>
<keyword evidence="1" id="KW-0812">Transmembrane</keyword>
<feature type="transmembrane region" description="Helical" evidence="1">
    <location>
        <begin position="75"/>
        <end position="93"/>
    </location>
</feature>
<dbReference type="Proteomes" id="UP000279307">
    <property type="component" value="Chromosome 6"/>
</dbReference>
<dbReference type="EMBL" id="QOIP01000006">
    <property type="protein sequence ID" value="RLU21601.1"/>
    <property type="molecule type" value="Genomic_DNA"/>
</dbReference>
<protein>
    <recommendedName>
        <fullName evidence="2">LITAF domain-containing protein</fullName>
    </recommendedName>
</protein>
<accession>A0A3L8DMK1</accession>
<comment type="caution">
    <text evidence="3">The sequence shown here is derived from an EMBL/GenBank/DDBJ whole genome shotgun (WGS) entry which is preliminary data.</text>
</comment>
<evidence type="ECO:0000256" key="1">
    <source>
        <dbReference type="SAM" id="Phobius"/>
    </source>
</evidence>
<dbReference type="AlphaFoldDB" id="A0A3L8DMK1"/>
<reference evidence="3" key="2">
    <citation type="submission" date="2018-07" db="EMBL/GenBank/DDBJ databases">
        <authorList>
            <person name="Mckenzie S.K."/>
            <person name="Kronauer D.J.C."/>
        </authorList>
    </citation>
    <scope>NUCLEOTIDE SEQUENCE</scope>
    <source>
        <strain evidence="3">Clonal line C1</strain>
    </source>
</reference>
<dbReference type="Pfam" id="PF10601">
    <property type="entry name" value="zf-LITAF-like"/>
    <property type="match status" value="1"/>
</dbReference>
<name>A0A3L8DMK1_OOCBI</name>
<reference evidence="3" key="1">
    <citation type="journal article" date="2018" name="Genome Res.">
        <title>The genomic architecture and molecular evolution of ant odorant receptors.</title>
        <authorList>
            <person name="McKenzie S.K."/>
            <person name="Kronauer D.J.C."/>
        </authorList>
    </citation>
    <scope>NUCLEOTIDE SEQUENCE [LARGE SCALE GENOMIC DNA]</scope>
    <source>
        <strain evidence="3">Clonal line C1</strain>
    </source>
</reference>
<gene>
    <name evidence="3" type="ORF">DMN91_005974</name>
</gene>
<dbReference type="PROSITE" id="PS51837">
    <property type="entry name" value="LITAF"/>
    <property type="match status" value="1"/>
</dbReference>
<proteinExistence type="predicted"/>
<dbReference type="SMART" id="SM00714">
    <property type="entry name" value="LITAF"/>
    <property type="match status" value="1"/>
</dbReference>
<sequence length="219" mass="24890">MVEREALQSGTLLPWIPALKVSSCDKARAQKQSDVFSTKVETWKYHDELVRCSACGVKDVPIIFTKRQKYTRSRLAAFCLLGCWPFCFIPLLMNRDKSVRALCPRCGHDYGTRLPADKLPKCTLGFSDFPFSWSRHLQDTECCGLRTQLDYQDRQSRVSSCDECSSDGYENEGRDRQCDLAKSKALKAPEARRCGESECSGRTASFDFYARQVCCRECG</sequence>
<keyword evidence="1" id="KW-0472">Membrane</keyword>
<organism evidence="3">
    <name type="scientific">Ooceraea biroi</name>
    <name type="common">Clonal raider ant</name>
    <name type="synonym">Cerapachys biroi</name>
    <dbReference type="NCBI Taxonomy" id="2015173"/>
    <lineage>
        <taxon>Eukaryota</taxon>
        <taxon>Metazoa</taxon>
        <taxon>Ecdysozoa</taxon>
        <taxon>Arthropoda</taxon>
        <taxon>Hexapoda</taxon>
        <taxon>Insecta</taxon>
        <taxon>Pterygota</taxon>
        <taxon>Neoptera</taxon>
        <taxon>Endopterygota</taxon>
        <taxon>Hymenoptera</taxon>
        <taxon>Apocrita</taxon>
        <taxon>Aculeata</taxon>
        <taxon>Formicoidea</taxon>
        <taxon>Formicidae</taxon>
        <taxon>Dorylinae</taxon>
        <taxon>Ooceraea</taxon>
    </lineage>
</organism>
<feature type="domain" description="LITAF" evidence="2">
    <location>
        <begin position="32"/>
        <end position="115"/>
    </location>
</feature>
<evidence type="ECO:0000313" key="3">
    <source>
        <dbReference type="EMBL" id="RLU21601.1"/>
    </source>
</evidence>
<keyword evidence="1" id="KW-1133">Transmembrane helix</keyword>